<evidence type="ECO:0000256" key="2">
    <source>
        <dbReference type="ARBA" id="ARBA00004651"/>
    </source>
</evidence>
<evidence type="ECO:0000256" key="5">
    <source>
        <dbReference type="ARBA" id="ARBA00022679"/>
    </source>
</evidence>
<evidence type="ECO:0000259" key="8">
    <source>
        <dbReference type="PROSITE" id="PS51093"/>
    </source>
</evidence>
<dbReference type="RefSeq" id="WP_087213910.1">
    <property type="nucleotide sequence ID" value="NZ_NFLC01000003.1"/>
</dbReference>
<dbReference type="SUPFAM" id="SSF51261">
    <property type="entry name" value="Duplicated hybrid motif"/>
    <property type="match status" value="1"/>
</dbReference>
<dbReference type="Pfam" id="PF00358">
    <property type="entry name" value="PTS_EIIA_1"/>
    <property type="match status" value="1"/>
</dbReference>
<dbReference type="PANTHER" id="PTHR45008">
    <property type="entry name" value="PTS SYSTEM GLUCOSE-SPECIFIC EIIA COMPONENT"/>
    <property type="match status" value="1"/>
</dbReference>
<dbReference type="Proteomes" id="UP000196074">
    <property type="component" value="Unassembled WGS sequence"/>
</dbReference>
<comment type="subcellular location">
    <subcellularLocation>
        <location evidence="2">Cell membrane</location>
        <topology evidence="2">Multi-pass membrane protein</topology>
    </subcellularLocation>
    <subcellularLocation>
        <location evidence="1">Cytoplasm</location>
    </subcellularLocation>
</comment>
<proteinExistence type="predicted"/>
<evidence type="ECO:0000256" key="6">
    <source>
        <dbReference type="ARBA" id="ARBA00022683"/>
    </source>
</evidence>
<dbReference type="InterPro" id="IPR050890">
    <property type="entry name" value="PTS_EIIA_component"/>
</dbReference>
<sequence>MFGLFSRKHQICVPLDGRLISLSSVSDPVFASEMMGKGWAIEPTSNTIVSPINGEVVMIADTKHAIGLKTKENVELLIHVGIDTVALNGEGFEIKVHEGDKIKIGDCLMIVDFQKLISKDYVTTTMMILTNEAVQYKESEKLGQNVMEGDILLDY</sequence>
<dbReference type="AlphaFoldDB" id="A0A1Y4R4E3"/>
<dbReference type="FunFam" id="2.70.70.10:FF:000001">
    <property type="entry name" value="PTS system glucose-specific IIA component"/>
    <property type="match status" value="1"/>
</dbReference>
<dbReference type="GO" id="GO:0009401">
    <property type="term" value="P:phosphoenolpyruvate-dependent sugar phosphotransferase system"/>
    <property type="evidence" value="ECO:0007669"/>
    <property type="project" value="UniProtKB-KW"/>
</dbReference>
<keyword evidence="5" id="KW-0808">Transferase</keyword>
<dbReference type="PANTHER" id="PTHR45008:SF1">
    <property type="entry name" value="PTS SYSTEM GLUCOSE-SPECIFIC EIIA COMPONENT"/>
    <property type="match status" value="1"/>
</dbReference>
<reference evidence="10" key="1">
    <citation type="submission" date="2017-04" db="EMBL/GenBank/DDBJ databases">
        <title>Function of individual gut microbiota members based on whole genome sequencing of pure cultures obtained from chicken caecum.</title>
        <authorList>
            <person name="Medvecky M."/>
            <person name="Cejkova D."/>
            <person name="Polansky O."/>
            <person name="Karasova D."/>
            <person name="Kubasova T."/>
            <person name="Cizek A."/>
            <person name="Rychlik I."/>
        </authorList>
    </citation>
    <scope>NUCLEOTIDE SEQUENCE [LARGE SCALE GENOMIC DNA]</scope>
    <source>
        <strain evidence="10">An144</strain>
    </source>
</reference>
<keyword evidence="3" id="KW-0813">Transport</keyword>
<dbReference type="GO" id="GO:0005886">
    <property type="term" value="C:plasma membrane"/>
    <property type="evidence" value="ECO:0007669"/>
    <property type="project" value="UniProtKB-SubCell"/>
</dbReference>
<feature type="domain" description="PTS EIIA type-1" evidence="8">
    <location>
        <begin position="27"/>
        <end position="131"/>
    </location>
</feature>
<dbReference type="EMBL" id="NFLC01000003">
    <property type="protein sequence ID" value="OUQ11353.1"/>
    <property type="molecule type" value="Genomic_DNA"/>
</dbReference>
<organism evidence="9 10">
    <name type="scientific">Enterococcus cecorum</name>
    <dbReference type="NCBI Taxonomy" id="44008"/>
    <lineage>
        <taxon>Bacteria</taxon>
        <taxon>Bacillati</taxon>
        <taxon>Bacillota</taxon>
        <taxon>Bacilli</taxon>
        <taxon>Lactobacillales</taxon>
        <taxon>Enterococcaceae</taxon>
        <taxon>Enterococcus</taxon>
    </lineage>
</organism>
<evidence type="ECO:0000313" key="10">
    <source>
        <dbReference type="Proteomes" id="UP000196074"/>
    </source>
</evidence>
<dbReference type="Gene3D" id="2.70.70.10">
    <property type="entry name" value="Glucose Permease (Domain IIA)"/>
    <property type="match status" value="1"/>
</dbReference>
<evidence type="ECO:0000256" key="7">
    <source>
        <dbReference type="ARBA" id="ARBA00022777"/>
    </source>
</evidence>
<evidence type="ECO:0000256" key="3">
    <source>
        <dbReference type="ARBA" id="ARBA00022448"/>
    </source>
</evidence>
<dbReference type="InterPro" id="IPR011055">
    <property type="entry name" value="Dup_hybrid_motif"/>
</dbReference>
<comment type="caution">
    <text evidence="9">The sequence shown here is derived from an EMBL/GenBank/DDBJ whole genome shotgun (WGS) entry which is preliminary data.</text>
</comment>
<evidence type="ECO:0000256" key="4">
    <source>
        <dbReference type="ARBA" id="ARBA00022597"/>
    </source>
</evidence>
<dbReference type="GO" id="GO:0005737">
    <property type="term" value="C:cytoplasm"/>
    <property type="evidence" value="ECO:0007669"/>
    <property type="project" value="UniProtKB-SubCell"/>
</dbReference>
<protein>
    <recommendedName>
        <fullName evidence="8">PTS EIIA type-1 domain-containing protein</fullName>
    </recommendedName>
</protein>
<keyword evidence="4" id="KW-0762">Sugar transport</keyword>
<dbReference type="GO" id="GO:0016301">
    <property type="term" value="F:kinase activity"/>
    <property type="evidence" value="ECO:0007669"/>
    <property type="project" value="UniProtKB-KW"/>
</dbReference>
<dbReference type="NCBIfam" id="TIGR00830">
    <property type="entry name" value="PTBA"/>
    <property type="match status" value="1"/>
</dbReference>
<keyword evidence="7" id="KW-0418">Kinase</keyword>
<dbReference type="InterPro" id="IPR001127">
    <property type="entry name" value="PTS_EIIA_1_perm"/>
</dbReference>
<accession>A0A1Y4R4E3</accession>
<name>A0A1Y4R4E3_9ENTE</name>
<evidence type="ECO:0000256" key="1">
    <source>
        <dbReference type="ARBA" id="ARBA00004496"/>
    </source>
</evidence>
<evidence type="ECO:0000313" key="9">
    <source>
        <dbReference type="EMBL" id="OUQ11353.1"/>
    </source>
</evidence>
<keyword evidence="6" id="KW-0598">Phosphotransferase system</keyword>
<dbReference type="PROSITE" id="PS51093">
    <property type="entry name" value="PTS_EIIA_TYPE_1"/>
    <property type="match status" value="1"/>
</dbReference>
<gene>
    <name evidence="9" type="ORF">B5E88_02535</name>
</gene>